<evidence type="ECO:0000313" key="2">
    <source>
        <dbReference type="Proteomes" id="UP000613840"/>
    </source>
</evidence>
<keyword evidence="1" id="KW-0238">DNA-binding</keyword>
<dbReference type="InterPro" id="IPR024747">
    <property type="entry name" value="Pyridox_Oxase-rel"/>
</dbReference>
<reference evidence="1" key="1">
    <citation type="journal article" date="2014" name="Int. J. Syst. Evol. Microbiol.">
        <title>Complete genome sequence of Corynebacterium casei LMG S-19264T (=DSM 44701T), isolated from a smear-ripened cheese.</title>
        <authorList>
            <consortium name="US DOE Joint Genome Institute (JGI-PGF)"/>
            <person name="Walter F."/>
            <person name="Albersmeier A."/>
            <person name="Kalinowski J."/>
            <person name="Ruckert C."/>
        </authorList>
    </citation>
    <scope>NUCLEOTIDE SEQUENCE</scope>
    <source>
        <strain evidence="1">CGMCC 4.7306</strain>
    </source>
</reference>
<organism evidence="1 2">
    <name type="scientific">Microlunatus endophyticus</name>
    <dbReference type="NCBI Taxonomy" id="1716077"/>
    <lineage>
        <taxon>Bacteria</taxon>
        <taxon>Bacillati</taxon>
        <taxon>Actinomycetota</taxon>
        <taxon>Actinomycetes</taxon>
        <taxon>Propionibacteriales</taxon>
        <taxon>Propionibacteriaceae</taxon>
        <taxon>Microlunatus</taxon>
    </lineage>
</organism>
<evidence type="ECO:0000313" key="1">
    <source>
        <dbReference type="EMBL" id="GGL48372.1"/>
    </source>
</evidence>
<dbReference type="EMBL" id="BMMZ01000001">
    <property type="protein sequence ID" value="GGL48372.1"/>
    <property type="molecule type" value="Genomic_DNA"/>
</dbReference>
<accession>A0A917S076</accession>
<reference evidence="1" key="2">
    <citation type="submission" date="2020-09" db="EMBL/GenBank/DDBJ databases">
        <authorList>
            <person name="Sun Q."/>
            <person name="Zhou Y."/>
        </authorList>
    </citation>
    <scope>NUCLEOTIDE SEQUENCE</scope>
    <source>
        <strain evidence="1">CGMCC 4.7306</strain>
    </source>
</reference>
<dbReference type="Proteomes" id="UP000613840">
    <property type="component" value="Unassembled WGS sequence"/>
</dbReference>
<dbReference type="InterPro" id="IPR012349">
    <property type="entry name" value="Split_barrel_FMN-bd"/>
</dbReference>
<name>A0A917S076_9ACTN</name>
<comment type="caution">
    <text evidence="1">The sequence shown here is derived from an EMBL/GenBank/DDBJ whole genome shotgun (WGS) entry which is preliminary data.</text>
</comment>
<dbReference type="AlphaFoldDB" id="A0A917S076"/>
<dbReference type="RefSeq" id="WP_188893380.1">
    <property type="nucleotide sequence ID" value="NZ_BMMZ01000001.1"/>
</dbReference>
<proteinExistence type="predicted"/>
<dbReference type="Gene3D" id="2.30.110.10">
    <property type="entry name" value="Electron Transport, Fmn-binding Protein, Chain A"/>
    <property type="match status" value="1"/>
</dbReference>
<dbReference type="GO" id="GO:0003677">
    <property type="term" value="F:DNA binding"/>
    <property type="evidence" value="ECO:0007669"/>
    <property type="project" value="UniProtKB-KW"/>
</dbReference>
<gene>
    <name evidence="1" type="ORF">GCM10011575_02780</name>
</gene>
<protein>
    <submittedName>
        <fullName evidence="1">DNA-binding protein</fullName>
    </submittedName>
</protein>
<sequence length="144" mass="15929">MTSATGGLDRELCLELLTSRRIGRIAWRAADSIQILPVTFIWYDETIVFRTSAYGLLSELVREADVAFEVDDIDEHGRSGWSVVVRGRARATAEPEELSRLWRLDDPVPWASGTRNLFIQISPTLITGRMVSAASGPSHDGDLG</sequence>
<dbReference type="SUPFAM" id="SSF50475">
    <property type="entry name" value="FMN-binding split barrel"/>
    <property type="match status" value="1"/>
</dbReference>
<keyword evidence="2" id="KW-1185">Reference proteome</keyword>
<dbReference type="Pfam" id="PF12900">
    <property type="entry name" value="Pyridox_ox_2"/>
    <property type="match status" value="1"/>
</dbReference>